<sequence>MTALILAQAALWGAVLLTAAVVLLLLQRVRALYRKIAPLGALSPVQPTTSMLDTHNLVTLAGNEISIGGIRGNGRKLLLLFVSGTCLVSQKMASITQDFCKRENLDLFFVGDDTPAAQQAALHTLGIEASSMINTTSIGKILGVDRVPFAVLFAADGTVEARGLVNNREHLESLLSVMETGHSSIQSYLDAHPHALSPS</sequence>
<keyword evidence="1" id="KW-0472">Membrane</keyword>
<feature type="transmembrane region" description="Helical" evidence="1">
    <location>
        <begin position="6"/>
        <end position="26"/>
    </location>
</feature>
<accession>A0A252AZ45</accession>
<dbReference type="EMBL" id="JOPA01000001">
    <property type="protein sequence ID" value="OUI97076.1"/>
    <property type="molecule type" value="Genomic_DNA"/>
</dbReference>
<dbReference type="SUPFAM" id="SSF52833">
    <property type="entry name" value="Thioredoxin-like"/>
    <property type="match status" value="1"/>
</dbReference>
<reference evidence="3" key="1">
    <citation type="submission" date="2014-06" db="EMBL/GenBank/DDBJ databases">
        <authorList>
            <person name="Winans N.J."/>
            <person name="Newell P.D."/>
            <person name="Douglas A.E."/>
        </authorList>
    </citation>
    <scope>NUCLEOTIDE SEQUENCE [LARGE SCALE GENOMIC DNA]</scope>
</reference>
<keyword evidence="1" id="KW-0812">Transmembrane</keyword>
<name>A0A252AZ45_9PROT</name>
<dbReference type="Gene3D" id="3.40.30.10">
    <property type="entry name" value="Glutaredoxin"/>
    <property type="match status" value="1"/>
</dbReference>
<keyword evidence="1" id="KW-1133">Transmembrane helix</keyword>
<organism evidence="2 3">
    <name type="scientific">Acetobacter indonesiensis</name>
    <dbReference type="NCBI Taxonomy" id="104101"/>
    <lineage>
        <taxon>Bacteria</taxon>
        <taxon>Pseudomonadati</taxon>
        <taxon>Pseudomonadota</taxon>
        <taxon>Alphaproteobacteria</taxon>
        <taxon>Acetobacterales</taxon>
        <taxon>Acetobacteraceae</taxon>
        <taxon>Acetobacter</taxon>
    </lineage>
</organism>
<proteinExistence type="predicted"/>
<dbReference type="Proteomes" id="UP000194641">
    <property type="component" value="Unassembled WGS sequence"/>
</dbReference>
<dbReference type="AlphaFoldDB" id="A0A252AZ45"/>
<dbReference type="RefSeq" id="WP_086658506.1">
    <property type="nucleotide sequence ID" value="NZ_JBJJWX010000018.1"/>
</dbReference>
<gene>
    <name evidence="2" type="ORF">HK17_00255</name>
</gene>
<dbReference type="InterPro" id="IPR036249">
    <property type="entry name" value="Thioredoxin-like_sf"/>
</dbReference>
<protein>
    <submittedName>
        <fullName evidence="2">Methylamine dehydrogenase</fullName>
    </submittedName>
</protein>
<evidence type="ECO:0000313" key="3">
    <source>
        <dbReference type="Proteomes" id="UP000194641"/>
    </source>
</evidence>
<comment type="caution">
    <text evidence="2">The sequence shown here is derived from an EMBL/GenBank/DDBJ whole genome shotgun (WGS) entry which is preliminary data.</text>
</comment>
<evidence type="ECO:0000313" key="2">
    <source>
        <dbReference type="EMBL" id="OUI97076.1"/>
    </source>
</evidence>
<evidence type="ECO:0000256" key="1">
    <source>
        <dbReference type="SAM" id="Phobius"/>
    </source>
</evidence>